<dbReference type="AlphaFoldDB" id="A0A1H1WLP0"/>
<feature type="signal peptide" evidence="1">
    <location>
        <begin position="1"/>
        <end position="32"/>
    </location>
</feature>
<evidence type="ECO:0000313" key="2">
    <source>
        <dbReference type="EMBL" id="SDS97922.1"/>
    </source>
</evidence>
<reference evidence="2 3" key="1">
    <citation type="submission" date="2016-10" db="EMBL/GenBank/DDBJ databases">
        <authorList>
            <person name="de Groot N.N."/>
        </authorList>
    </citation>
    <scope>NUCLEOTIDE SEQUENCE [LARGE SCALE GENOMIC DNA]</scope>
    <source>
        <strain evidence="2 3">LMG 26867</strain>
    </source>
</reference>
<dbReference type="InterPro" id="IPR011990">
    <property type="entry name" value="TPR-like_helical_dom_sf"/>
</dbReference>
<dbReference type="EMBL" id="LT629762">
    <property type="protein sequence ID" value="SDS97922.1"/>
    <property type="molecule type" value="Genomic_DNA"/>
</dbReference>
<dbReference type="Proteomes" id="UP000198481">
    <property type="component" value="Chromosome I"/>
</dbReference>
<gene>
    <name evidence="2" type="ORF">SAMN05216222_2779</name>
</gene>
<organism evidence="2 3">
    <name type="scientific">Pseudomonas prosekii</name>
    <dbReference type="NCBI Taxonomy" id="1148509"/>
    <lineage>
        <taxon>Bacteria</taxon>
        <taxon>Pseudomonadati</taxon>
        <taxon>Pseudomonadota</taxon>
        <taxon>Gammaproteobacteria</taxon>
        <taxon>Pseudomonadales</taxon>
        <taxon>Pseudomonadaceae</taxon>
        <taxon>Pseudomonas</taxon>
    </lineage>
</organism>
<name>A0A1H1WLP0_9PSED</name>
<proteinExistence type="predicted"/>
<evidence type="ECO:0000313" key="3">
    <source>
        <dbReference type="Proteomes" id="UP000198481"/>
    </source>
</evidence>
<accession>A0A1H1WLP0</accession>
<feature type="chain" id="PRO_5009264559" evidence="1">
    <location>
        <begin position="33"/>
        <end position="314"/>
    </location>
</feature>
<sequence length="314" mass="35341">MPTVKRILRATCVKFNIVYSFLLLVCAVSVWADNKNMICDPDSNVCSVAVANNYCASGEVANTKWDIRSGAYVLSCECDCTSQENTFWLIDTAGKSPVKTIYTSKIVSSIDIEKNKGGVPDLFGLVPYCTNPQVNSEVLINLKKIPGPEGATQPYCYSVEKSVAAEVCTTTDCEAKKSLVMRDFARFKEESLSEFKNATARLYKEKVRFQNFPKQQFVAPYVSTFGYSKSDQQSYNDIAYYWQQAGFNDDAIWLLEKVISSSPSRMVAYLNIADAYWSKGEQNRASDNYKKYIDLMMLSGKKQKIPERATNRSK</sequence>
<dbReference type="Gene3D" id="1.25.40.10">
    <property type="entry name" value="Tetratricopeptide repeat domain"/>
    <property type="match status" value="1"/>
</dbReference>
<dbReference type="SUPFAM" id="SSF48452">
    <property type="entry name" value="TPR-like"/>
    <property type="match status" value="1"/>
</dbReference>
<keyword evidence="1" id="KW-0732">Signal</keyword>
<dbReference type="STRING" id="1148509.SAMN05216222_2779"/>
<evidence type="ECO:0000256" key="1">
    <source>
        <dbReference type="SAM" id="SignalP"/>
    </source>
</evidence>
<protein>
    <submittedName>
        <fullName evidence="2">Uncharacterized protein</fullName>
    </submittedName>
</protein>